<reference evidence="2 3" key="1">
    <citation type="submission" date="2018-10" db="EMBL/GenBank/DDBJ databases">
        <title>Tessaracoccus antarcticuss sp. nov., isolated from sediment.</title>
        <authorList>
            <person name="Zhou L.Y."/>
            <person name="Du Z.J."/>
        </authorList>
    </citation>
    <scope>NUCLEOTIDE SEQUENCE [LARGE SCALE GENOMIC DNA]</scope>
    <source>
        <strain evidence="2 3">JDX10</strain>
    </source>
</reference>
<feature type="compositionally biased region" description="Basic and acidic residues" evidence="1">
    <location>
        <begin position="46"/>
        <end position="65"/>
    </location>
</feature>
<sequence length="209" mass="22540">MHPLATTLESNDTVKKGPPMTEYNINESTINENPEDKQASDQAAAEAHEPAEGLESTKDDDRITPEKVGDAAIKFATETAYAAAGFAGLVGEKAKAFYDEQRKQYVDAHPEEDGAKANSFLDQLSDQLSRFAEDLSRGYRDLAEKGREVVNRSTSPKQDGTTESAVNDGETSIPAEAATFSSDLSEDVTEKEPETDQVLGDAGKHDGIL</sequence>
<comment type="caution">
    <text evidence="2">The sequence shown here is derived from an EMBL/GenBank/DDBJ whole genome shotgun (WGS) entry which is preliminary data.</text>
</comment>
<feature type="region of interest" description="Disordered" evidence="1">
    <location>
        <begin position="1"/>
        <end position="65"/>
    </location>
</feature>
<proteinExistence type="predicted"/>
<feature type="region of interest" description="Disordered" evidence="1">
    <location>
        <begin position="142"/>
        <end position="209"/>
    </location>
</feature>
<keyword evidence="3" id="KW-1185">Reference proteome</keyword>
<evidence type="ECO:0000313" key="3">
    <source>
        <dbReference type="Proteomes" id="UP000275256"/>
    </source>
</evidence>
<organism evidence="2 3">
    <name type="scientific">Tessaracoccus antarcticus</name>
    <dbReference type="NCBI Taxonomy" id="2479848"/>
    <lineage>
        <taxon>Bacteria</taxon>
        <taxon>Bacillati</taxon>
        <taxon>Actinomycetota</taxon>
        <taxon>Actinomycetes</taxon>
        <taxon>Propionibacteriales</taxon>
        <taxon>Propionibacteriaceae</taxon>
        <taxon>Tessaracoccus</taxon>
    </lineage>
</organism>
<feature type="compositionally biased region" description="Polar residues" evidence="1">
    <location>
        <begin position="23"/>
        <end position="32"/>
    </location>
</feature>
<evidence type="ECO:0000313" key="2">
    <source>
        <dbReference type="EMBL" id="RMB61653.1"/>
    </source>
</evidence>
<feature type="compositionally biased region" description="Polar residues" evidence="1">
    <location>
        <begin position="151"/>
        <end position="165"/>
    </location>
</feature>
<dbReference type="Proteomes" id="UP000275256">
    <property type="component" value="Unassembled WGS sequence"/>
</dbReference>
<accession>A0A3M0GJ56</accession>
<name>A0A3M0GJ56_9ACTN</name>
<protein>
    <submittedName>
        <fullName evidence="2">Uncharacterized protein</fullName>
    </submittedName>
</protein>
<gene>
    <name evidence="2" type="ORF">EAX62_03200</name>
</gene>
<dbReference type="EMBL" id="REFW01000001">
    <property type="protein sequence ID" value="RMB61653.1"/>
    <property type="molecule type" value="Genomic_DNA"/>
</dbReference>
<evidence type="ECO:0000256" key="1">
    <source>
        <dbReference type="SAM" id="MobiDB-lite"/>
    </source>
</evidence>
<dbReference type="AlphaFoldDB" id="A0A3M0GJ56"/>